<comment type="caution">
    <text evidence="1">The sequence shown here is derived from an EMBL/GenBank/DDBJ whole genome shotgun (WGS) entry which is preliminary data.</text>
</comment>
<evidence type="ECO:0000313" key="1">
    <source>
        <dbReference type="EMBL" id="MDK7187965.1"/>
    </source>
</evidence>
<dbReference type="Proteomes" id="UP001229251">
    <property type="component" value="Unassembled WGS sequence"/>
</dbReference>
<name>A0AAJ1Q7H8_9LACT</name>
<dbReference type="AlphaFoldDB" id="A0AAJ1Q7H8"/>
<dbReference type="RefSeq" id="WP_285066393.1">
    <property type="nucleotide sequence ID" value="NZ_JASOOE010000018.1"/>
</dbReference>
<sequence length="71" mass="8461">MDGNQLKAQIVLKGLKIEEFLSRVSRFGKLDRNKYYRVMRGEDEFDRSEIIAISKALNLNEEDMMRIFFKD</sequence>
<accession>A0AAJ1Q7H8</accession>
<proteinExistence type="predicted"/>
<organism evidence="1 2">
    <name type="scientific">Facklamia hominis</name>
    <dbReference type="NCBI Taxonomy" id="178214"/>
    <lineage>
        <taxon>Bacteria</taxon>
        <taxon>Bacillati</taxon>
        <taxon>Bacillota</taxon>
        <taxon>Bacilli</taxon>
        <taxon>Lactobacillales</taxon>
        <taxon>Aerococcaceae</taxon>
        <taxon>Facklamia</taxon>
    </lineage>
</organism>
<protein>
    <submittedName>
        <fullName evidence="1">Uncharacterized protein</fullName>
    </submittedName>
</protein>
<evidence type="ECO:0000313" key="2">
    <source>
        <dbReference type="Proteomes" id="UP001229251"/>
    </source>
</evidence>
<reference evidence="1" key="1">
    <citation type="submission" date="2023-05" db="EMBL/GenBank/DDBJ databases">
        <title>Cataloging the Phylogenetic Diversity of Human Bladder Bacteria.</title>
        <authorList>
            <person name="Du J."/>
        </authorList>
    </citation>
    <scope>NUCLEOTIDE SEQUENCE</scope>
    <source>
        <strain evidence="1">UMB1231</strain>
    </source>
</reference>
<gene>
    <name evidence="1" type="ORF">QP433_08215</name>
</gene>
<dbReference type="EMBL" id="JASOOE010000018">
    <property type="protein sequence ID" value="MDK7187965.1"/>
    <property type="molecule type" value="Genomic_DNA"/>
</dbReference>